<evidence type="ECO:0000259" key="7">
    <source>
        <dbReference type="Pfam" id="PF00675"/>
    </source>
</evidence>
<dbReference type="Pfam" id="PF00675">
    <property type="entry name" value="Peptidase_M16"/>
    <property type="match status" value="1"/>
</dbReference>
<dbReference type="Proteomes" id="UP000192980">
    <property type="component" value="Unassembled WGS sequence"/>
</dbReference>
<evidence type="ECO:0000256" key="3">
    <source>
        <dbReference type="ARBA" id="ARBA00022801"/>
    </source>
</evidence>
<feature type="domain" description="Peptidase M16 C-terminal" evidence="8">
    <location>
        <begin position="225"/>
        <end position="404"/>
    </location>
</feature>
<evidence type="ECO:0000256" key="6">
    <source>
        <dbReference type="SAM" id="SignalP"/>
    </source>
</evidence>
<accession>A0A1X7IGM3</accession>
<sequence>MKIIKPIALAFLLPTALGAVKASPTSMTYEARTILVQDTASWNKVLPFDQEVKTGKLKNGFQYYIRKNVEPKDRVTMYLANKVGSVLETEQQLGLAHFLEHMNFNGLKHFPKNALVDYLQKAGVRFGSDLNAYTGFDQTVYQLPIPSDDADLLKNGLQVMRDWAQDALLTDEEIDKERGIILEEMRGGRGAQQRMRDKFLPVMLNNSLYANRLPIGTEESIKNFPYSELRNFHQQWYRPDLQALIIVGDIDVAQMEKEVVRLFSDLKMPANPQKRTELTVPLLNKNQFLAVTDPEMTYTMGQITIKHPEEKVKTVSDLRRGLLKAVYNSMLSARLGELGQSATPPFLQASVGIGGFLGGLDAYNAFFVAKPKEFELGFKALVRELERVQKYGFTETEFKRTVAAFNKGNETSYIERSKKKSDNYVNSYLNNFLEGSPALSNEDSYQLNKQLLPTLTRQEVEAVGKEFYLDVNRDIIIMAPDNEKASLPTEQQVNTWFNEVERENITAYVDKVSDLPLLAKVPAKGTITSTKAIPAIEAKELVLSNGVKVILKPTTFKNDEILISAFSPGGTSLYSDQDYYSAAQAGDLVNSSGVGQLNTIELQKYMTGKNVNINPYLSERTEGLSGYSDKEGLKTAFELINGYFTAPRIEDDVFKSTITKAKSMIVNRESNPNFVFSKNVMESLYSGNIRRVPISNEGVEKIDQQRALAIFKERFADASDFVFTIVGSFTEEEIKPYLEQYIASLPSLKRNEQAKDLGIYEPNKGFEKVVHKGQDQKAMAVLTYYGDYKFGEVENLNLNALESVLSIKLIERLREEESGVYGTSARATTSKYPKNRFSMTVSFGTGVEKYKGLMNSTMDEINKVKKNGPSATDLEKFKIEQRRQLELSVKENKFWLSQISSAYQRNEDPTYITRYLKDLDKVTVESVKDVANRYLNEEHLFKFILLPDEVK</sequence>
<evidence type="ECO:0000256" key="5">
    <source>
        <dbReference type="ARBA" id="ARBA00023049"/>
    </source>
</evidence>
<reference evidence="9 10" key="1">
    <citation type="submission" date="2017-04" db="EMBL/GenBank/DDBJ databases">
        <authorList>
            <person name="Afonso C.L."/>
            <person name="Miller P.J."/>
            <person name="Scott M.A."/>
            <person name="Spackman E."/>
            <person name="Goraichik I."/>
            <person name="Dimitrov K.M."/>
            <person name="Suarez D.L."/>
            <person name="Swayne D.E."/>
        </authorList>
    </citation>
    <scope>NUCLEOTIDE SEQUENCE [LARGE SCALE GENOMIC DNA]</scope>
    <source>
        <strain evidence="9 10">DSM 22418</strain>
    </source>
</reference>
<keyword evidence="2 9" id="KW-0645">Protease</keyword>
<dbReference type="GO" id="GO:0006508">
    <property type="term" value="P:proteolysis"/>
    <property type="evidence" value="ECO:0007669"/>
    <property type="project" value="UniProtKB-KW"/>
</dbReference>
<evidence type="ECO:0000313" key="10">
    <source>
        <dbReference type="Proteomes" id="UP000192980"/>
    </source>
</evidence>
<dbReference type="AlphaFoldDB" id="A0A1X7IGM3"/>
<dbReference type="Gene3D" id="3.30.830.10">
    <property type="entry name" value="Metalloenzyme, LuxS/M16 peptidase-like"/>
    <property type="match status" value="4"/>
</dbReference>
<dbReference type="Pfam" id="PF05193">
    <property type="entry name" value="Peptidase_M16_C"/>
    <property type="match status" value="2"/>
</dbReference>
<dbReference type="InterPro" id="IPR011249">
    <property type="entry name" value="Metalloenz_LuxS/M16"/>
</dbReference>
<evidence type="ECO:0000313" key="9">
    <source>
        <dbReference type="EMBL" id="SMG13675.1"/>
    </source>
</evidence>
<keyword evidence="5" id="KW-0482">Metalloprotease</keyword>
<dbReference type="InterPro" id="IPR007863">
    <property type="entry name" value="Peptidase_M16_C"/>
</dbReference>
<keyword evidence="10" id="KW-1185">Reference proteome</keyword>
<evidence type="ECO:0000256" key="2">
    <source>
        <dbReference type="ARBA" id="ARBA00022670"/>
    </source>
</evidence>
<dbReference type="EMBL" id="FXAU01000001">
    <property type="protein sequence ID" value="SMG13675.1"/>
    <property type="molecule type" value="Genomic_DNA"/>
</dbReference>
<dbReference type="PANTHER" id="PTHR43690:SF34">
    <property type="entry name" value="ZINC PROTEASE PQQL-LIKE"/>
    <property type="match status" value="1"/>
</dbReference>
<keyword evidence="4" id="KW-0862">Zinc</keyword>
<keyword evidence="3" id="KW-0378">Hydrolase</keyword>
<dbReference type="OrthoDB" id="9811314at2"/>
<proteinExistence type="inferred from homology"/>
<feature type="domain" description="Peptidase M16 N-terminal" evidence="7">
    <location>
        <begin position="67"/>
        <end position="187"/>
    </location>
</feature>
<gene>
    <name evidence="9" type="ORF">SAMN05660862_0793</name>
</gene>
<feature type="chain" id="PRO_5012597989" evidence="6">
    <location>
        <begin position="22"/>
        <end position="951"/>
    </location>
</feature>
<keyword evidence="6" id="KW-0732">Signal</keyword>
<dbReference type="InterPro" id="IPR050626">
    <property type="entry name" value="Peptidase_M16"/>
</dbReference>
<organism evidence="9 10">
    <name type="scientific">Sphingobacterium psychroaquaticum</name>
    <dbReference type="NCBI Taxonomy" id="561061"/>
    <lineage>
        <taxon>Bacteria</taxon>
        <taxon>Pseudomonadati</taxon>
        <taxon>Bacteroidota</taxon>
        <taxon>Sphingobacteriia</taxon>
        <taxon>Sphingobacteriales</taxon>
        <taxon>Sphingobacteriaceae</taxon>
        <taxon>Sphingobacterium</taxon>
    </lineage>
</organism>
<evidence type="ECO:0000259" key="8">
    <source>
        <dbReference type="Pfam" id="PF05193"/>
    </source>
</evidence>
<dbReference type="GO" id="GO:0008237">
    <property type="term" value="F:metallopeptidase activity"/>
    <property type="evidence" value="ECO:0007669"/>
    <property type="project" value="UniProtKB-KW"/>
</dbReference>
<protein>
    <submittedName>
        <fullName evidence="9">Zinc protease</fullName>
    </submittedName>
</protein>
<dbReference type="PANTHER" id="PTHR43690">
    <property type="entry name" value="NARDILYSIN"/>
    <property type="match status" value="1"/>
</dbReference>
<feature type="domain" description="Peptidase M16 C-terminal" evidence="8">
    <location>
        <begin position="711"/>
        <end position="878"/>
    </location>
</feature>
<evidence type="ECO:0000256" key="1">
    <source>
        <dbReference type="ARBA" id="ARBA00007261"/>
    </source>
</evidence>
<name>A0A1X7IGM3_9SPHI</name>
<evidence type="ECO:0000256" key="4">
    <source>
        <dbReference type="ARBA" id="ARBA00022833"/>
    </source>
</evidence>
<dbReference type="SUPFAM" id="SSF63411">
    <property type="entry name" value="LuxS/MPP-like metallohydrolase"/>
    <property type="match status" value="4"/>
</dbReference>
<dbReference type="GO" id="GO:0046872">
    <property type="term" value="F:metal ion binding"/>
    <property type="evidence" value="ECO:0007669"/>
    <property type="project" value="InterPro"/>
</dbReference>
<comment type="similarity">
    <text evidence="1">Belongs to the peptidase M16 family.</text>
</comment>
<dbReference type="STRING" id="561061.SAMN05660862_0793"/>
<feature type="signal peptide" evidence="6">
    <location>
        <begin position="1"/>
        <end position="21"/>
    </location>
</feature>
<dbReference type="InterPro" id="IPR011765">
    <property type="entry name" value="Pept_M16_N"/>
</dbReference>
<dbReference type="RefSeq" id="WP_085471635.1">
    <property type="nucleotide sequence ID" value="NZ_FXAU01000001.1"/>
</dbReference>